<organism evidence="2 3">
    <name type="scientific">Phytohabitans rumicis</name>
    <dbReference type="NCBI Taxonomy" id="1076125"/>
    <lineage>
        <taxon>Bacteria</taxon>
        <taxon>Bacillati</taxon>
        <taxon>Actinomycetota</taxon>
        <taxon>Actinomycetes</taxon>
        <taxon>Micromonosporales</taxon>
        <taxon>Micromonosporaceae</taxon>
    </lineage>
</organism>
<sequence>MTNSPVVLPKAPWWLFLGTGILWIIYAWIVLRFDDASVAAVSVLAGLVVLFAAASELLHAFVAPGWRWLHAILAGLFTITGIVILFRPGTGFAWLAAFVGWYLLIKGFFDVVMGFVTKSENDAWWLLVLVGVVEVLLGFWAAGSWVRSAFLLVALVAGVALARGIADIVLAFQLRQFNKAVDRVPSGRFTAPPGAAAAGPAAP</sequence>
<proteinExistence type="predicted"/>
<keyword evidence="1" id="KW-0472">Membrane</keyword>
<feature type="transmembrane region" description="Helical" evidence="1">
    <location>
        <begin position="93"/>
        <end position="117"/>
    </location>
</feature>
<dbReference type="PANTHER" id="PTHR34989:SF1">
    <property type="entry name" value="PROTEIN HDED"/>
    <property type="match status" value="1"/>
</dbReference>
<accession>A0A6V8L2D3</accession>
<keyword evidence="1" id="KW-0812">Transmembrane</keyword>
<dbReference type="RefSeq" id="WP_173075550.1">
    <property type="nucleotide sequence ID" value="NZ_BAABJB010000006.1"/>
</dbReference>
<dbReference type="GO" id="GO:0005886">
    <property type="term" value="C:plasma membrane"/>
    <property type="evidence" value="ECO:0007669"/>
    <property type="project" value="TreeGrafter"/>
</dbReference>
<feature type="transmembrane region" description="Helical" evidence="1">
    <location>
        <begin position="38"/>
        <end position="62"/>
    </location>
</feature>
<evidence type="ECO:0000313" key="3">
    <source>
        <dbReference type="Proteomes" id="UP000482960"/>
    </source>
</evidence>
<dbReference type="PANTHER" id="PTHR34989">
    <property type="entry name" value="PROTEIN HDED"/>
    <property type="match status" value="1"/>
</dbReference>
<evidence type="ECO:0000256" key="1">
    <source>
        <dbReference type="SAM" id="Phobius"/>
    </source>
</evidence>
<feature type="transmembrane region" description="Helical" evidence="1">
    <location>
        <begin position="12"/>
        <end position="31"/>
    </location>
</feature>
<dbReference type="EMBL" id="BLPG01000001">
    <property type="protein sequence ID" value="GFJ88266.1"/>
    <property type="molecule type" value="Genomic_DNA"/>
</dbReference>
<protein>
    <recommendedName>
        <fullName evidence="4">HdeD family acid-resistance protein</fullName>
    </recommendedName>
</protein>
<evidence type="ECO:0008006" key="4">
    <source>
        <dbReference type="Google" id="ProtNLM"/>
    </source>
</evidence>
<reference evidence="2 3" key="1">
    <citation type="submission" date="2020-03" db="EMBL/GenBank/DDBJ databases">
        <title>Whole genome shotgun sequence of Phytohabitans rumicis NBRC 108638.</title>
        <authorList>
            <person name="Komaki H."/>
            <person name="Tamura T."/>
        </authorList>
    </citation>
    <scope>NUCLEOTIDE SEQUENCE [LARGE SCALE GENOMIC DNA]</scope>
    <source>
        <strain evidence="2 3">NBRC 108638</strain>
    </source>
</reference>
<feature type="transmembrane region" description="Helical" evidence="1">
    <location>
        <begin position="149"/>
        <end position="172"/>
    </location>
</feature>
<name>A0A6V8L2D3_9ACTN</name>
<feature type="transmembrane region" description="Helical" evidence="1">
    <location>
        <begin position="123"/>
        <end position="142"/>
    </location>
</feature>
<dbReference type="InterPro" id="IPR052712">
    <property type="entry name" value="Acid_resist_chaperone_HdeD"/>
</dbReference>
<feature type="transmembrane region" description="Helical" evidence="1">
    <location>
        <begin position="68"/>
        <end position="86"/>
    </location>
</feature>
<dbReference type="Proteomes" id="UP000482960">
    <property type="component" value="Unassembled WGS sequence"/>
</dbReference>
<keyword evidence="1" id="KW-1133">Transmembrane helix</keyword>
<reference evidence="2 3" key="2">
    <citation type="submission" date="2020-03" db="EMBL/GenBank/DDBJ databases">
        <authorList>
            <person name="Ichikawa N."/>
            <person name="Kimura A."/>
            <person name="Kitahashi Y."/>
            <person name="Uohara A."/>
        </authorList>
    </citation>
    <scope>NUCLEOTIDE SEQUENCE [LARGE SCALE GENOMIC DNA]</scope>
    <source>
        <strain evidence="2 3">NBRC 108638</strain>
    </source>
</reference>
<dbReference type="Pfam" id="PF03729">
    <property type="entry name" value="DUF308"/>
    <property type="match status" value="1"/>
</dbReference>
<dbReference type="AlphaFoldDB" id="A0A6V8L2D3"/>
<dbReference type="InterPro" id="IPR005325">
    <property type="entry name" value="DUF308_memb"/>
</dbReference>
<gene>
    <name evidence="2" type="ORF">Prum_019080</name>
</gene>
<keyword evidence="3" id="KW-1185">Reference proteome</keyword>
<evidence type="ECO:0000313" key="2">
    <source>
        <dbReference type="EMBL" id="GFJ88266.1"/>
    </source>
</evidence>
<comment type="caution">
    <text evidence="2">The sequence shown here is derived from an EMBL/GenBank/DDBJ whole genome shotgun (WGS) entry which is preliminary data.</text>
</comment>